<dbReference type="EMBL" id="MHUT01000022">
    <property type="protein sequence ID" value="OHA80377.1"/>
    <property type="molecule type" value="Genomic_DNA"/>
</dbReference>
<proteinExistence type="predicted"/>
<organism evidence="2 3">
    <name type="scientific">Candidatus Yonathbacteria bacterium RIFCSPHIGHO2_02_FULL_44_14</name>
    <dbReference type="NCBI Taxonomy" id="1802724"/>
    <lineage>
        <taxon>Bacteria</taxon>
        <taxon>Candidatus Yonathiibacteriota</taxon>
    </lineage>
</organism>
<feature type="domain" description="Glycosyltransferase 2-like" evidence="1">
    <location>
        <begin position="17"/>
        <end position="190"/>
    </location>
</feature>
<dbReference type="Gene3D" id="3.90.550.10">
    <property type="entry name" value="Spore Coat Polysaccharide Biosynthesis Protein SpsA, Chain A"/>
    <property type="match status" value="1"/>
</dbReference>
<gene>
    <name evidence="2" type="ORF">A3D51_03620</name>
</gene>
<protein>
    <recommendedName>
        <fullName evidence="1">Glycosyltransferase 2-like domain-containing protein</fullName>
    </recommendedName>
</protein>
<comment type="caution">
    <text evidence="2">The sequence shown here is derived from an EMBL/GenBank/DDBJ whole genome shotgun (WGS) entry which is preliminary data.</text>
</comment>
<dbReference type="CDD" id="cd00761">
    <property type="entry name" value="Glyco_tranf_GTA_type"/>
    <property type="match status" value="1"/>
</dbReference>
<dbReference type="InterPro" id="IPR001173">
    <property type="entry name" value="Glyco_trans_2-like"/>
</dbReference>
<dbReference type="Proteomes" id="UP000179118">
    <property type="component" value="Unassembled WGS sequence"/>
</dbReference>
<dbReference type="SUPFAM" id="SSF53448">
    <property type="entry name" value="Nucleotide-diphospho-sugar transferases"/>
    <property type="match status" value="1"/>
</dbReference>
<dbReference type="PANTHER" id="PTHR43685:SF11">
    <property type="entry name" value="GLYCOSYLTRANSFERASE TAGX-RELATED"/>
    <property type="match status" value="1"/>
</dbReference>
<evidence type="ECO:0000259" key="1">
    <source>
        <dbReference type="Pfam" id="PF00535"/>
    </source>
</evidence>
<sequence>MHIAGNKKEGKEDRILVCVPSYNAEESIVATIESALNQSIKNFKILVVDNCSTDNTAEVVERMRHVTDNSKKIEFIANPLNLGRIQNWNKCIELFLSSDFDYLKFLFTGDTLQKNGLEMLLNGFKKYDGKLGIVVAGYSATEKDLVKKAQMFSGEKYLTPKDGLMFFVKNGNWVGAPLSCMFSKNAVREISFNESFDFTSDYMFYINLVSKYNALCIDKNIGNFSLLQRKHLQKYKASLFAKIEEIHARYFALARLKKYISDPEEKALTSYLNKESAKIIIFHTSFLDSLDIFLYKIKMSLSSVWHRVR</sequence>
<dbReference type="InterPro" id="IPR029044">
    <property type="entry name" value="Nucleotide-diphossugar_trans"/>
</dbReference>
<reference evidence="2 3" key="1">
    <citation type="journal article" date="2016" name="Nat. Commun.">
        <title>Thousands of microbial genomes shed light on interconnected biogeochemical processes in an aquifer system.</title>
        <authorList>
            <person name="Anantharaman K."/>
            <person name="Brown C.T."/>
            <person name="Hug L.A."/>
            <person name="Sharon I."/>
            <person name="Castelle C.J."/>
            <person name="Probst A.J."/>
            <person name="Thomas B.C."/>
            <person name="Singh A."/>
            <person name="Wilkins M.J."/>
            <person name="Karaoz U."/>
            <person name="Brodie E.L."/>
            <person name="Williams K.H."/>
            <person name="Hubbard S.S."/>
            <person name="Banfield J.F."/>
        </authorList>
    </citation>
    <scope>NUCLEOTIDE SEQUENCE [LARGE SCALE GENOMIC DNA]</scope>
</reference>
<dbReference type="Pfam" id="PF00535">
    <property type="entry name" value="Glycos_transf_2"/>
    <property type="match status" value="1"/>
</dbReference>
<dbReference type="AlphaFoldDB" id="A0A1G2S5W1"/>
<name>A0A1G2S5W1_9BACT</name>
<evidence type="ECO:0000313" key="3">
    <source>
        <dbReference type="Proteomes" id="UP000179118"/>
    </source>
</evidence>
<dbReference type="PANTHER" id="PTHR43685">
    <property type="entry name" value="GLYCOSYLTRANSFERASE"/>
    <property type="match status" value="1"/>
</dbReference>
<dbReference type="InterPro" id="IPR050834">
    <property type="entry name" value="Glycosyltransf_2"/>
</dbReference>
<accession>A0A1G2S5W1</accession>
<evidence type="ECO:0000313" key="2">
    <source>
        <dbReference type="EMBL" id="OHA80377.1"/>
    </source>
</evidence>